<evidence type="ECO:0000256" key="3">
    <source>
        <dbReference type="ARBA" id="ARBA00023163"/>
    </source>
</evidence>
<dbReference type="GO" id="GO:0043200">
    <property type="term" value="P:response to amino acid"/>
    <property type="evidence" value="ECO:0007669"/>
    <property type="project" value="TreeGrafter"/>
</dbReference>
<dbReference type="InterPro" id="IPR011008">
    <property type="entry name" value="Dimeric_a/b-barrel"/>
</dbReference>
<dbReference type="RefSeq" id="WP_062009298.1">
    <property type="nucleotide sequence ID" value="NZ_CP012677.1"/>
</dbReference>
<name>A0A0M4RRN9_9MICC</name>
<dbReference type="SUPFAM" id="SSF54909">
    <property type="entry name" value="Dimeric alpha+beta barrel"/>
    <property type="match status" value="1"/>
</dbReference>
<dbReference type="EMBL" id="CP012677">
    <property type="protein sequence ID" value="ALE93958.1"/>
    <property type="molecule type" value="Genomic_DNA"/>
</dbReference>
<dbReference type="SUPFAM" id="SSF46785">
    <property type="entry name" value="Winged helix' DNA-binding domain"/>
    <property type="match status" value="1"/>
</dbReference>
<dbReference type="InterPro" id="IPR019887">
    <property type="entry name" value="Tscrpt_reg_AsnC/Lrp_C"/>
</dbReference>
<evidence type="ECO:0000313" key="7">
    <source>
        <dbReference type="Proteomes" id="UP000062833"/>
    </source>
</evidence>
<dbReference type="Pfam" id="PF01037">
    <property type="entry name" value="AsnC_trans_reg"/>
    <property type="match status" value="1"/>
</dbReference>
<evidence type="ECO:0000256" key="2">
    <source>
        <dbReference type="ARBA" id="ARBA00023125"/>
    </source>
</evidence>
<dbReference type="GO" id="GO:0005829">
    <property type="term" value="C:cytosol"/>
    <property type="evidence" value="ECO:0007669"/>
    <property type="project" value="TreeGrafter"/>
</dbReference>
<accession>A0A0M4RRN9</accession>
<evidence type="ECO:0000259" key="5">
    <source>
        <dbReference type="Pfam" id="PF13404"/>
    </source>
</evidence>
<dbReference type="GO" id="GO:0043565">
    <property type="term" value="F:sequence-specific DNA binding"/>
    <property type="evidence" value="ECO:0007669"/>
    <property type="project" value="InterPro"/>
</dbReference>
<keyword evidence="2" id="KW-0238">DNA-binding</keyword>
<keyword evidence="1" id="KW-0805">Transcription regulation</keyword>
<gene>
    <name evidence="6" type="ORF">AOC05_03605</name>
</gene>
<dbReference type="PANTHER" id="PTHR30154:SF34">
    <property type="entry name" value="TRANSCRIPTIONAL REGULATOR AZLB"/>
    <property type="match status" value="1"/>
</dbReference>
<keyword evidence="7" id="KW-1185">Reference proteome</keyword>
<evidence type="ECO:0000256" key="1">
    <source>
        <dbReference type="ARBA" id="ARBA00023015"/>
    </source>
</evidence>
<dbReference type="Gene3D" id="3.30.70.920">
    <property type="match status" value="1"/>
</dbReference>
<dbReference type="Pfam" id="PF13404">
    <property type="entry name" value="HTH_AsnC-type"/>
    <property type="match status" value="1"/>
</dbReference>
<dbReference type="KEGG" id="aaq:AOC05_03605"/>
<evidence type="ECO:0000259" key="4">
    <source>
        <dbReference type="Pfam" id="PF01037"/>
    </source>
</evidence>
<organism evidence="6 7">
    <name type="scientific">Arthrobacter alpinus</name>
    <dbReference type="NCBI Taxonomy" id="656366"/>
    <lineage>
        <taxon>Bacteria</taxon>
        <taxon>Bacillati</taxon>
        <taxon>Actinomycetota</taxon>
        <taxon>Actinomycetes</taxon>
        <taxon>Micrococcales</taxon>
        <taxon>Micrococcaceae</taxon>
        <taxon>Arthrobacter</taxon>
    </lineage>
</organism>
<feature type="domain" description="Transcription regulator AsnC/Lrp ligand binding" evidence="4">
    <location>
        <begin position="70"/>
        <end position="140"/>
    </location>
</feature>
<dbReference type="OrthoDB" id="9809462at2"/>
<dbReference type="Gene3D" id="1.10.10.10">
    <property type="entry name" value="Winged helix-like DNA-binding domain superfamily/Winged helix DNA-binding domain"/>
    <property type="match status" value="1"/>
</dbReference>
<dbReference type="PATRIC" id="fig|656366.3.peg.786"/>
<evidence type="ECO:0000313" key="6">
    <source>
        <dbReference type="EMBL" id="ALE93958.1"/>
    </source>
</evidence>
<dbReference type="InterPro" id="IPR019888">
    <property type="entry name" value="Tscrpt_reg_AsnC-like"/>
</dbReference>
<protein>
    <submittedName>
        <fullName evidence="6">AsnC family transcriptional regulator</fullName>
    </submittedName>
</protein>
<dbReference type="Proteomes" id="UP000062833">
    <property type="component" value="Chromosome"/>
</dbReference>
<dbReference type="SMART" id="SM00344">
    <property type="entry name" value="HTH_ASNC"/>
    <property type="match status" value="1"/>
</dbReference>
<dbReference type="InterPro" id="IPR036388">
    <property type="entry name" value="WH-like_DNA-bd_sf"/>
</dbReference>
<sequence length="156" mass="17035">MPTFDDTDARILLAMVDDPRQTVVAMAAKLGLSRNTVQARMVSLEKRHAFLAFDHRISATPLGYPLTAFISVHVQQQKLGALAASLASIPEVVEAHGLSGRADILARVVSQGAEDLFRINGKILACDGVERTETSLAMNELVPFRMTPLLLRELQQ</sequence>
<dbReference type="PANTHER" id="PTHR30154">
    <property type="entry name" value="LEUCINE-RESPONSIVE REGULATORY PROTEIN"/>
    <property type="match status" value="1"/>
</dbReference>
<dbReference type="InterPro" id="IPR036390">
    <property type="entry name" value="WH_DNA-bd_sf"/>
</dbReference>
<feature type="domain" description="HTH asnC-type" evidence="5">
    <location>
        <begin position="5"/>
        <end position="45"/>
    </location>
</feature>
<dbReference type="AlphaFoldDB" id="A0A0M4RRN9"/>
<proteinExistence type="predicted"/>
<reference evidence="7" key="1">
    <citation type="submission" date="2015-09" db="EMBL/GenBank/DDBJ databases">
        <title>Complete genome of Arthrobacter alpinus strain R3.8.</title>
        <authorList>
            <person name="See-Too W.S."/>
            <person name="Chan K.G."/>
        </authorList>
    </citation>
    <scope>NUCLEOTIDE SEQUENCE [LARGE SCALE GENOMIC DNA]</scope>
    <source>
        <strain evidence="7">R3.8</strain>
    </source>
</reference>
<dbReference type="InterPro" id="IPR000485">
    <property type="entry name" value="AsnC-type_HTH_dom"/>
</dbReference>
<keyword evidence="3" id="KW-0804">Transcription</keyword>